<proteinExistence type="inferred from homology"/>
<feature type="transmembrane region" description="Helical" evidence="8">
    <location>
        <begin position="68"/>
        <end position="90"/>
    </location>
</feature>
<evidence type="ECO:0000313" key="9">
    <source>
        <dbReference type="EMBL" id="KKS44847.1"/>
    </source>
</evidence>
<comment type="subcellular location">
    <subcellularLocation>
        <location evidence="1">Cell membrane</location>
        <topology evidence="1">Multi-pass membrane protein</topology>
    </subcellularLocation>
</comment>
<evidence type="ECO:0000256" key="1">
    <source>
        <dbReference type="ARBA" id="ARBA00004651"/>
    </source>
</evidence>
<keyword evidence="3" id="KW-0813">Transport</keyword>
<keyword evidence="7 8" id="KW-0472">Membrane</keyword>
<keyword evidence="5 8" id="KW-0812">Transmembrane</keyword>
<dbReference type="AlphaFoldDB" id="A0A0G0Z7Z4"/>
<dbReference type="PANTHER" id="PTHR21716">
    <property type="entry name" value="TRANSMEMBRANE PROTEIN"/>
    <property type="match status" value="1"/>
</dbReference>
<evidence type="ECO:0000256" key="5">
    <source>
        <dbReference type="ARBA" id="ARBA00022692"/>
    </source>
</evidence>
<evidence type="ECO:0000256" key="8">
    <source>
        <dbReference type="SAM" id="Phobius"/>
    </source>
</evidence>
<accession>A0A0G0Z7Z4</accession>
<evidence type="ECO:0000256" key="6">
    <source>
        <dbReference type="ARBA" id="ARBA00022989"/>
    </source>
</evidence>
<comment type="similarity">
    <text evidence="2">Belongs to the autoinducer-2 exporter (AI-2E) (TC 2.A.86) family.</text>
</comment>
<reference evidence="9 10" key="1">
    <citation type="journal article" date="2015" name="Nature">
        <title>rRNA introns, odd ribosomes, and small enigmatic genomes across a large radiation of phyla.</title>
        <authorList>
            <person name="Brown C.T."/>
            <person name="Hug L.A."/>
            <person name="Thomas B.C."/>
            <person name="Sharon I."/>
            <person name="Castelle C.J."/>
            <person name="Singh A."/>
            <person name="Wilkins M.J."/>
            <person name="Williams K.H."/>
            <person name="Banfield J.F."/>
        </authorList>
    </citation>
    <scope>NUCLEOTIDE SEQUENCE [LARGE SCALE GENOMIC DNA]</scope>
</reference>
<evidence type="ECO:0000256" key="4">
    <source>
        <dbReference type="ARBA" id="ARBA00022475"/>
    </source>
</evidence>
<feature type="transmembrane region" description="Helical" evidence="8">
    <location>
        <begin position="256"/>
        <end position="279"/>
    </location>
</feature>
<sequence length="344" mass="37406">MASSSRTIIEISPKTIFWILGIGILAALLYMVRDIIGVLIFAIIIASALEPILQFAESKKLPRLLSLIVIYILFFVVFAAVIYIILPLILDQFRDFTQNYPDYFGKIEEAAGTITFLPGLSANVRDLLDQLTVQIPSFTSLLSYASSIFGGIISFIIVLVISFYLSLSRGALDDFLGSVMPPQFEAYAHGLWIRAQKKMGRWLQAQVLLSFIMAAIVGIGLWILGVKYAFLAAITVGILEIVPFVGPIVAGAVSTLLALSQSPILGLWTLIFFVAAQQLENHVLVPLLIKKLVGLNPVAVILAILVGAKLGGILGILLAVPLAAVVDEFFEDLSKRKPANHLSI</sequence>
<dbReference type="Proteomes" id="UP000033986">
    <property type="component" value="Unassembled WGS sequence"/>
</dbReference>
<dbReference type="GO" id="GO:0005886">
    <property type="term" value="C:plasma membrane"/>
    <property type="evidence" value="ECO:0007669"/>
    <property type="project" value="UniProtKB-SubCell"/>
</dbReference>
<evidence type="ECO:0000256" key="7">
    <source>
        <dbReference type="ARBA" id="ARBA00023136"/>
    </source>
</evidence>
<evidence type="ECO:0008006" key="11">
    <source>
        <dbReference type="Google" id="ProtNLM"/>
    </source>
</evidence>
<dbReference type="EMBL" id="LCDB01000002">
    <property type="protein sequence ID" value="KKS44847.1"/>
    <property type="molecule type" value="Genomic_DNA"/>
</dbReference>
<gene>
    <name evidence="9" type="ORF">UV07_C0002G0033</name>
</gene>
<feature type="transmembrane region" description="Helical" evidence="8">
    <location>
        <begin position="15"/>
        <end position="32"/>
    </location>
</feature>
<feature type="transmembrane region" description="Helical" evidence="8">
    <location>
        <begin position="299"/>
        <end position="326"/>
    </location>
</feature>
<feature type="transmembrane region" description="Helical" evidence="8">
    <location>
        <begin position="230"/>
        <end position="249"/>
    </location>
</feature>
<dbReference type="PANTHER" id="PTHR21716:SF53">
    <property type="entry name" value="PERMEASE PERM-RELATED"/>
    <property type="match status" value="1"/>
</dbReference>
<feature type="transmembrane region" description="Helical" evidence="8">
    <location>
        <begin position="141"/>
        <end position="165"/>
    </location>
</feature>
<evidence type="ECO:0000313" key="10">
    <source>
        <dbReference type="Proteomes" id="UP000033986"/>
    </source>
</evidence>
<comment type="caution">
    <text evidence="9">The sequence shown here is derived from an EMBL/GenBank/DDBJ whole genome shotgun (WGS) entry which is preliminary data.</text>
</comment>
<keyword evidence="6 8" id="KW-1133">Transmembrane helix</keyword>
<protein>
    <recommendedName>
        <fullName evidence="11">AI-2E family transporter</fullName>
    </recommendedName>
</protein>
<organism evidence="9 10">
    <name type="scientific">Candidatus Azambacteria bacterium GW2011_GWB1_42_17</name>
    <dbReference type="NCBI Taxonomy" id="1618615"/>
    <lineage>
        <taxon>Bacteria</taxon>
        <taxon>Candidatus Azamiibacteriota</taxon>
    </lineage>
</organism>
<feature type="transmembrane region" description="Helical" evidence="8">
    <location>
        <begin position="202"/>
        <end position="224"/>
    </location>
</feature>
<evidence type="ECO:0000256" key="3">
    <source>
        <dbReference type="ARBA" id="ARBA00022448"/>
    </source>
</evidence>
<feature type="transmembrane region" description="Helical" evidence="8">
    <location>
        <begin position="38"/>
        <end position="56"/>
    </location>
</feature>
<dbReference type="GO" id="GO:0055085">
    <property type="term" value="P:transmembrane transport"/>
    <property type="evidence" value="ECO:0007669"/>
    <property type="project" value="TreeGrafter"/>
</dbReference>
<keyword evidence="4" id="KW-1003">Cell membrane</keyword>
<name>A0A0G0Z7Z4_9BACT</name>
<dbReference type="Pfam" id="PF01594">
    <property type="entry name" value="AI-2E_transport"/>
    <property type="match status" value="1"/>
</dbReference>
<evidence type="ECO:0000256" key="2">
    <source>
        <dbReference type="ARBA" id="ARBA00009773"/>
    </source>
</evidence>
<dbReference type="InterPro" id="IPR002549">
    <property type="entry name" value="AI-2E-like"/>
</dbReference>